<evidence type="ECO:0000259" key="2">
    <source>
        <dbReference type="Pfam" id="PF26296"/>
    </source>
</evidence>
<comment type="caution">
    <text evidence="3">The sequence shown here is derived from an EMBL/GenBank/DDBJ whole genome shotgun (WGS) entry which is preliminary data.</text>
</comment>
<feature type="compositionally biased region" description="Acidic residues" evidence="1">
    <location>
        <begin position="164"/>
        <end position="201"/>
    </location>
</feature>
<proteinExistence type="predicted"/>
<dbReference type="EMBL" id="JBHTBL010000001">
    <property type="protein sequence ID" value="MFC7323136.1"/>
    <property type="molecule type" value="Genomic_DNA"/>
</dbReference>
<evidence type="ECO:0000256" key="1">
    <source>
        <dbReference type="SAM" id="MobiDB-lite"/>
    </source>
</evidence>
<gene>
    <name evidence="3" type="ORF">ACFQMF_00935</name>
</gene>
<dbReference type="AlphaFoldDB" id="A0ABD6AFT0"/>
<accession>A0ABD6AFT0</accession>
<dbReference type="InterPro" id="IPR057179">
    <property type="entry name" value="DUF7857"/>
</dbReference>
<feature type="domain" description="DUF8080" evidence="2">
    <location>
        <begin position="210"/>
        <end position="283"/>
    </location>
</feature>
<dbReference type="InterPro" id="IPR058393">
    <property type="entry name" value="DUF8080"/>
</dbReference>
<reference evidence="3 4" key="1">
    <citation type="journal article" date="2019" name="Int. J. Syst. Evol. Microbiol.">
        <title>The Global Catalogue of Microorganisms (GCM) 10K type strain sequencing project: providing services to taxonomists for standard genome sequencing and annotation.</title>
        <authorList>
            <consortium name="The Broad Institute Genomics Platform"/>
            <consortium name="The Broad Institute Genome Sequencing Center for Infectious Disease"/>
            <person name="Wu L."/>
            <person name="Ma J."/>
        </authorList>
    </citation>
    <scope>NUCLEOTIDE SEQUENCE [LARGE SCALE GENOMIC DNA]</scope>
    <source>
        <strain evidence="3 4">CGMCC 1.12554</strain>
    </source>
</reference>
<dbReference type="RefSeq" id="WP_256407242.1">
    <property type="nucleotide sequence ID" value="NZ_JANHDN010000001.1"/>
</dbReference>
<keyword evidence="4" id="KW-1185">Reference proteome</keyword>
<evidence type="ECO:0000313" key="3">
    <source>
        <dbReference type="EMBL" id="MFC7323136.1"/>
    </source>
</evidence>
<dbReference type="Pfam" id="PF26296">
    <property type="entry name" value="DUF8080"/>
    <property type="match status" value="1"/>
</dbReference>
<feature type="region of interest" description="Disordered" evidence="1">
    <location>
        <begin position="273"/>
        <end position="293"/>
    </location>
</feature>
<feature type="region of interest" description="Disordered" evidence="1">
    <location>
        <begin position="40"/>
        <end position="213"/>
    </location>
</feature>
<evidence type="ECO:0000313" key="4">
    <source>
        <dbReference type="Proteomes" id="UP001596545"/>
    </source>
</evidence>
<dbReference type="Pfam" id="PF25256">
    <property type="entry name" value="DUF7857"/>
    <property type="match status" value="1"/>
</dbReference>
<organism evidence="3 4">
    <name type="scientific">Halorubrum rutilum</name>
    <dbReference type="NCBI Taxonomy" id="1364933"/>
    <lineage>
        <taxon>Archaea</taxon>
        <taxon>Methanobacteriati</taxon>
        <taxon>Methanobacteriota</taxon>
        <taxon>Stenosarchaea group</taxon>
        <taxon>Halobacteria</taxon>
        <taxon>Halobacteriales</taxon>
        <taxon>Haloferacaceae</taxon>
        <taxon>Halorubrum</taxon>
    </lineage>
</organism>
<dbReference type="Proteomes" id="UP001596545">
    <property type="component" value="Unassembled WGS sequence"/>
</dbReference>
<sequence length="293" mass="30011">MELSWTVDRAGDASLVRCRVRNDDAAPRRVRVESEFDAPVLPPRRAGVPADGWDASGVTLRMGPDERRGFGFATPAPPVDPPVEIVAVEPVDASDPDGSGRDVAGPTADGGGVGSTPAAALRELAEHRPPRAAVDANPEVGGRSEDTAAAGDGRGHDGGPGEVGSDDAEGDDGAADGTGDDDAEGDDGAAGDAEDDDEVGDDGALTRTDPDSVDDWFAAVKSRIERAERLAGADVETATEVVGDAGGVDALAELDDRLDDDAERLRSVSERAASLAERAAETDVPVDALERLS</sequence>
<name>A0ABD6AFT0_9EURY</name>
<protein>
    <recommendedName>
        <fullName evidence="2">DUF8080 domain-containing protein</fullName>
    </recommendedName>
</protein>